<accession>A0ABR5AFA2</accession>
<keyword evidence="1" id="KW-0812">Transmembrane</keyword>
<feature type="transmembrane region" description="Helical" evidence="1">
    <location>
        <begin position="87"/>
        <end position="106"/>
    </location>
</feature>
<dbReference type="PIRSF" id="PIRSF029886">
    <property type="entry name" value="KBAA"/>
    <property type="match status" value="1"/>
</dbReference>
<proteinExistence type="predicted"/>
<gene>
    <name evidence="2" type="ORF">SD70_17615</name>
</gene>
<dbReference type="Proteomes" id="UP000031967">
    <property type="component" value="Unassembled WGS sequence"/>
</dbReference>
<evidence type="ECO:0000256" key="1">
    <source>
        <dbReference type="SAM" id="Phobius"/>
    </source>
</evidence>
<dbReference type="EMBL" id="JXAK01000031">
    <property type="protein sequence ID" value="KIL39735.1"/>
    <property type="molecule type" value="Genomic_DNA"/>
</dbReference>
<evidence type="ECO:0000313" key="3">
    <source>
        <dbReference type="Proteomes" id="UP000031967"/>
    </source>
</evidence>
<keyword evidence="1" id="KW-0472">Membrane</keyword>
<keyword evidence="3" id="KW-1185">Reference proteome</keyword>
<sequence>MTLRKWFHLFWTTLLLGIVLGLAAGLILSVGQFELAMPGLRAIGFNMLYMILVGATVSILSQMGYFAFLIVRYVGLGIIRNKKTWDLLQWALVVIAMFELVSLRYIQFGGSWFAYVPLAAVMLAVSLLVAYWKVKLTNANGFLPTLFYMYVVTILEAIPALRTNNASGIFFMLVPLLGCNAWQILILPRILQNQKEPAAADSK</sequence>
<dbReference type="RefSeq" id="WP_041048858.1">
    <property type="nucleotide sequence ID" value="NZ_JXAK01000031.1"/>
</dbReference>
<evidence type="ECO:0000313" key="2">
    <source>
        <dbReference type="EMBL" id="KIL39735.1"/>
    </source>
</evidence>
<protein>
    <submittedName>
        <fullName evidence="2">KinB signaling pathway activation protein</fullName>
    </submittedName>
</protein>
<dbReference type="InterPro" id="IPR024164">
    <property type="entry name" value="KinB-signalling_activ"/>
</dbReference>
<feature type="transmembrane region" description="Helical" evidence="1">
    <location>
        <begin position="112"/>
        <end position="134"/>
    </location>
</feature>
<reference evidence="2 3" key="1">
    <citation type="submission" date="2014-12" db="EMBL/GenBank/DDBJ databases">
        <title>Draft genome sequence of Paenibacillus kamchatkensis strain B-2647.</title>
        <authorList>
            <person name="Karlyshev A.V."/>
            <person name="Kudryashova E.B."/>
        </authorList>
    </citation>
    <scope>NUCLEOTIDE SEQUENCE [LARGE SCALE GENOMIC DNA]</scope>
    <source>
        <strain evidence="2 3">VKM B-2647</strain>
    </source>
</reference>
<comment type="caution">
    <text evidence="2">The sequence shown here is derived from an EMBL/GenBank/DDBJ whole genome shotgun (WGS) entry which is preliminary data.</text>
</comment>
<feature type="transmembrane region" description="Helical" evidence="1">
    <location>
        <begin position="141"/>
        <end position="161"/>
    </location>
</feature>
<feature type="transmembrane region" description="Helical" evidence="1">
    <location>
        <begin position="49"/>
        <end position="75"/>
    </location>
</feature>
<dbReference type="SMART" id="SM01251">
    <property type="entry name" value="KbaA"/>
    <property type="match status" value="1"/>
</dbReference>
<feature type="transmembrane region" description="Helical" evidence="1">
    <location>
        <begin position="167"/>
        <end position="187"/>
    </location>
</feature>
<organism evidence="2 3">
    <name type="scientific">Gordoniibacillus kamchatkensis</name>
    <dbReference type="NCBI Taxonomy" id="1590651"/>
    <lineage>
        <taxon>Bacteria</taxon>
        <taxon>Bacillati</taxon>
        <taxon>Bacillota</taxon>
        <taxon>Bacilli</taxon>
        <taxon>Bacillales</taxon>
        <taxon>Paenibacillaceae</taxon>
        <taxon>Gordoniibacillus</taxon>
    </lineage>
</organism>
<keyword evidence="1" id="KW-1133">Transmembrane helix</keyword>
<dbReference type="Pfam" id="PF14089">
    <property type="entry name" value="KbaA"/>
    <property type="match status" value="1"/>
</dbReference>
<name>A0ABR5AFA2_9BACL</name>